<evidence type="ECO:0000313" key="2">
    <source>
        <dbReference type="EMBL" id="KAJ6827502.1"/>
    </source>
</evidence>
<sequence>MARQLRCSHSFGRKEIEEGMGIITIVVVSTCDSYLHLLLLGYGGGDGLNSALC</sequence>
<dbReference type="Proteomes" id="UP001140949">
    <property type="component" value="Unassembled WGS sequence"/>
</dbReference>
<dbReference type="AlphaFoldDB" id="A0AAX6GG03"/>
<dbReference type="EMBL" id="JANAVB010020198">
    <property type="protein sequence ID" value="KAJ6827502.1"/>
    <property type="molecule type" value="Genomic_DNA"/>
</dbReference>
<evidence type="ECO:0000256" key="1">
    <source>
        <dbReference type="SAM" id="Phobius"/>
    </source>
</evidence>
<name>A0AAX6GG03_IRIPA</name>
<keyword evidence="1" id="KW-0812">Transmembrane</keyword>
<reference evidence="2" key="2">
    <citation type="submission" date="2023-04" db="EMBL/GenBank/DDBJ databases">
        <authorList>
            <person name="Bruccoleri R.E."/>
            <person name="Oakeley E.J."/>
            <person name="Faust A.-M."/>
            <person name="Dessus-Babus S."/>
            <person name="Altorfer M."/>
            <person name="Burckhardt D."/>
            <person name="Oertli M."/>
            <person name="Naumann U."/>
            <person name="Petersen F."/>
            <person name="Wong J."/>
        </authorList>
    </citation>
    <scope>NUCLEOTIDE SEQUENCE</scope>
    <source>
        <strain evidence="2">GSM-AAB239-AS_SAM_17_03QT</strain>
        <tissue evidence="2">Leaf</tissue>
    </source>
</reference>
<organism evidence="2 3">
    <name type="scientific">Iris pallida</name>
    <name type="common">Sweet iris</name>
    <dbReference type="NCBI Taxonomy" id="29817"/>
    <lineage>
        <taxon>Eukaryota</taxon>
        <taxon>Viridiplantae</taxon>
        <taxon>Streptophyta</taxon>
        <taxon>Embryophyta</taxon>
        <taxon>Tracheophyta</taxon>
        <taxon>Spermatophyta</taxon>
        <taxon>Magnoliopsida</taxon>
        <taxon>Liliopsida</taxon>
        <taxon>Asparagales</taxon>
        <taxon>Iridaceae</taxon>
        <taxon>Iridoideae</taxon>
        <taxon>Irideae</taxon>
        <taxon>Iris</taxon>
    </lineage>
</organism>
<keyword evidence="1" id="KW-0472">Membrane</keyword>
<comment type="caution">
    <text evidence="2">The sequence shown here is derived from an EMBL/GenBank/DDBJ whole genome shotgun (WGS) entry which is preliminary data.</text>
</comment>
<keyword evidence="1" id="KW-1133">Transmembrane helix</keyword>
<feature type="transmembrane region" description="Helical" evidence="1">
    <location>
        <begin position="21"/>
        <end position="42"/>
    </location>
</feature>
<protein>
    <submittedName>
        <fullName evidence="2">Uncharacterized protein</fullName>
    </submittedName>
</protein>
<proteinExistence type="predicted"/>
<keyword evidence="3" id="KW-1185">Reference proteome</keyword>
<evidence type="ECO:0000313" key="3">
    <source>
        <dbReference type="Proteomes" id="UP001140949"/>
    </source>
</evidence>
<gene>
    <name evidence="2" type="ORF">M6B38_126620</name>
</gene>
<accession>A0AAX6GG03</accession>
<reference evidence="2" key="1">
    <citation type="journal article" date="2023" name="GigaByte">
        <title>Genome assembly of the bearded iris, Iris pallida Lam.</title>
        <authorList>
            <person name="Bruccoleri R.E."/>
            <person name="Oakeley E.J."/>
            <person name="Faust A.M.E."/>
            <person name="Altorfer M."/>
            <person name="Dessus-Babus S."/>
            <person name="Burckhardt D."/>
            <person name="Oertli M."/>
            <person name="Naumann U."/>
            <person name="Petersen F."/>
            <person name="Wong J."/>
        </authorList>
    </citation>
    <scope>NUCLEOTIDE SEQUENCE</scope>
    <source>
        <strain evidence="2">GSM-AAB239-AS_SAM_17_03QT</strain>
    </source>
</reference>